<feature type="compositionally biased region" description="Basic residues" evidence="2">
    <location>
        <begin position="263"/>
        <end position="272"/>
    </location>
</feature>
<evidence type="ECO:0000313" key="3">
    <source>
        <dbReference type="EMBL" id="JAT69922.1"/>
    </source>
</evidence>
<feature type="compositionally biased region" description="Basic residues" evidence="2">
    <location>
        <begin position="143"/>
        <end position="155"/>
    </location>
</feature>
<feature type="compositionally biased region" description="Basic and acidic residues" evidence="2">
    <location>
        <begin position="252"/>
        <end position="262"/>
    </location>
</feature>
<evidence type="ECO:0000256" key="2">
    <source>
        <dbReference type="SAM" id="MobiDB-lite"/>
    </source>
</evidence>
<evidence type="ECO:0000256" key="1">
    <source>
        <dbReference type="SAM" id="Coils"/>
    </source>
</evidence>
<feature type="region of interest" description="Disordered" evidence="2">
    <location>
        <begin position="103"/>
        <end position="272"/>
    </location>
</feature>
<organism evidence="3">
    <name type="scientific">Auxenochlorella protothecoides</name>
    <name type="common">Green microalga</name>
    <name type="synonym">Chlorella protothecoides</name>
    <dbReference type="NCBI Taxonomy" id="3075"/>
    <lineage>
        <taxon>Eukaryota</taxon>
        <taxon>Viridiplantae</taxon>
        <taxon>Chlorophyta</taxon>
        <taxon>core chlorophytes</taxon>
        <taxon>Trebouxiophyceae</taxon>
        <taxon>Chlorellales</taxon>
        <taxon>Chlorellaceae</taxon>
        <taxon>Auxenochlorella</taxon>
    </lineage>
</organism>
<dbReference type="AlphaFoldDB" id="A0A1D1ZSJ9"/>
<feature type="compositionally biased region" description="Polar residues" evidence="2">
    <location>
        <begin position="105"/>
        <end position="115"/>
    </location>
</feature>
<feature type="compositionally biased region" description="Polar residues" evidence="2">
    <location>
        <begin position="210"/>
        <end position="251"/>
    </location>
</feature>
<feature type="compositionally biased region" description="Basic and acidic residues" evidence="2">
    <location>
        <begin position="133"/>
        <end position="142"/>
    </location>
</feature>
<sequence>PSHPSLRCQSAWTRLPEFELSKKYTDGVIGPCLGRLSQTDHWAIGWSPSRCSEEPTCQDVTLACQRLESLHSSLTARLEAAQAEAGRIERLLSEWDTRAGRNRILQRQTEASTENAGRRRDLSAEHGQLPGHPWEEVSAEVRRHSHRKRGQRRSSFRPTDPSLTVRSGWDQERNAGMLPMAPWNQWPGPTEEPKRIPRAPSQLHREHRQPQASLPCSSLPTPAKNSLFSPPTFASWSPTDHRQSLSQTASDNRWKGGRDKTARISKTRKSRASRAVCEVHHNATGLDAAVQLLKAEVGTMIH</sequence>
<proteinExistence type="predicted"/>
<gene>
    <name evidence="3" type="ORF">g.12362</name>
</gene>
<protein>
    <submittedName>
        <fullName evidence="3">Uncharacterized protein</fullName>
    </submittedName>
</protein>
<accession>A0A1D1ZSJ9</accession>
<reference evidence="3" key="1">
    <citation type="submission" date="2015-08" db="EMBL/GenBank/DDBJ databases">
        <authorList>
            <person name="Babu N.S."/>
            <person name="Beckwith C.J."/>
            <person name="Beseler K.G."/>
            <person name="Brison A."/>
            <person name="Carone J.V."/>
            <person name="Caskin T.P."/>
            <person name="Diamond M."/>
            <person name="Durham M.E."/>
            <person name="Foxe J.M."/>
            <person name="Go M."/>
            <person name="Henderson B.A."/>
            <person name="Jones I.B."/>
            <person name="McGettigan J.A."/>
            <person name="Micheletti S.J."/>
            <person name="Nasrallah M.E."/>
            <person name="Ortiz D."/>
            <person name="Piller C.R."/>
            <person name="Privatt S.R."/>
            <person name="Schneider S.L."/>
            <person name="Sharp S."/>
            <person name="Smith T.C."/>
            <person name="Stanton J.D."/>
            <person name="Ullery H.E."/>
            <person name="Wilson R.J."/>
            <person name="Serrano M.G."/>
            <person name="Buck G."/>
            <person name="Lee V."/>
            <person name="Wang Y."/>
            <person name="Carvalho R."/>
            <person name="Voegtly L."/>
            <person name="Shi R."/>
            <person name="Duckworth R."/>
            <person name="Johnson A."/>
            <person name="Loviza R."/>
            <person name="Walstead R."/>
            <person name="Shah Z."/>
            <person name="Kiflezghi M."/>
            <person name="Wade K."/>
            <person name="Ball S.L."/>
            <person name="Bradley K.W."/>
            <person name="Asai D.J."/>
            <person name="Bowman C.A."/>
            <person name="Russell D.A."/>
            <person name="Pope W.H."/>
            <person name="Jacobs-Sera D."/>
            <person name="Hendrix R.W."/>
            <person name="Hatfull G.F."/>
        </authorList>
    </citation>
    <scope>NUCLEOTIDE SEQUENCE</scope>
</reference>
<keyword evidence="1" id="KW-0175">Coiled coil</keyword>
<feature type="non-terminal residue" evidence="3">
    <location>
        <position position="1"/>
    </location>
</feature>
<dbReference type="EMBL" id="GDKF01008700">
    <property type="protein sequence ID" value="JAT69922.1"/>
    <property type="molecule type" value="Transcribed_RNA"/>
</dbReference>
<name>A0A1D1ZSJ9_AUXPR</name>
<feature type="coiled-coil region" evidence="1">
    <location>
        <begin position="64"/>
        <end position="98"/>
    </location>
</feature>